<evidence type="ECO:0000256" key="4">
    <source>
        <dbReference type="ARBA" id="ARBA00023277"/>
    </source>
</evidence>
<dbReference type="UniPathway" id="UPA00242"/>
<reference evidence="9 10" key="1">
    <citation type="submission" date="2020-01" db="EMBL/GenBank/DDBJ databases">
        <title>Insect and environment-associated Actinomycetes.</title>
        <authorList>
            <person name="Currrie C."/>
            <person name="Chevrette M."/>
            <person name="Carlson C."/>
            <person name="Stubbendieck R."/>
            <person name="Wendt-Pienkowski E."/>
        </authorList>
    </citation>
    <scope>NUCLEOTIDE SEQUENCE [LARGE SCALE GENOMIC DNA]</scope>
    <source>
        <strain evidence="9 10">SID14438</strain>
    </source>
</reference>
<dbReference type="InterPro" id="IPR014718">
    <property type="entry name" value="GH-type_carb-bd"/>
</dbReference>
<dbReference type="PANTHER" id="PTHR10091:SF0">
    <property type="entry name" value="GALACTOSE MUTAROTASE"/>
    <property type="match status" value="1"/>
</dbReference>
<comment type="pathway">
    <text evidence="1 5">Carbohydrate metabolism; hexose metabolism.</text>
</comment>
<name>A0A6N9VG29_STRMI</name>
<feature type="binding site" evidence="8">
    <location>
        <begin position="190"/>
        <end position="192"/>
    </location>
    <ligand>
        <name>beta-D-galactose</name>
        <dbReference type="ChEBI" id="CHEBI:27667"/>
    </ligand>
</feature>
<feature type="binding site" evidence="8">
    <location>
        <begin position="94"/>
        <end position="95"/>
    </location>
    <ligand>
        <name>beta-D-galactose</name>
        <dbReference type="ChEBI" id="CHEBI:27667"/>
    </ligand>
</feature>
<evidence type="ECO:0000256" key="7">
    <source>
        <dbReference type="PIRSR" id="PIRSR005096-2"/>
    </source>
</evidence>
<dbReference type="AlphaFoldDB" id="A0A6N9VG29"/>
<dbReference type="RefSeq" id="WP_164358319.1">
    <property type="nucleotide sequence ID" value="NZ_JAAGME010001088.1"/>
</dbReference>
<dbReference type="GO" id="GO:0006006">
    <property type="term" value="P:glucose metabolic process"/>
    <property type="evidence" value="ECO:0007669"/>
    <property type="project" value="TreeGrafter"/>
</dbReference>
<comment type="caution">
    <text evidence="9">The sequence shown here is derived from an EMBL/GenBank/DDBJ whole genome shotgun (WGS) entry which is preliminary data.</text>
</comment>
<dbReference type="InterPro" id="IPR047215">
    <property type="entry name" value="Galactose_mutarotase-like"/>
</dbReference>
<dbReference type="InterPro" id="IPR011013">
    <property type="entry name" value="Gal_mutarotase_sf_dom"/>
</dbReference>
<dbReference type="Proteomes" id="UP000471648">
    <property type="component" value="Unassembled WGS sequence"/>
</dbReference>
<dbReference type="GO" id="GO:0004034">
    <property type="term" value="F:aldose 1-epimerase activity"/>
    <property type="evidence" value="ECO:0007669"/>
    <property type="project" value="UniProtKB-EC"/>
</dbReference>
<keyword evidence="4 5" id="KW-0119">Carbohydrate metabolism</keyword>
<feature type="binding site" evidence="7">
    <location>
        <position position="249"/>
    </location>
    <ligand>
        <name>beta-D-galactose</name>
        <dbReference type="ChEBI" id="CHEBI:27667"/>
    </ligand>
</feature>
<feature type="active site" description="Proton acceptor" evidence="6">
    <location>
        <position position="311"/>
    </location>
</feature>
<dbReference type="PIRSF" id="PIRSF005096">
    <property type="entry name" value="GALM"/>
    <property type="match status" value="1"/>
</dbReference>
<keyword evidence="3 5" id="KW-0413">Isomerase</keyword>
<evidence type="ECO:0000256" key="8">
    <source>
        <dbReference type="PIRSR" id="PIRSR005096-3"/>
    </source>
</evidence>
<dbReference type="InterPro" id="IPR015443">
    <property type="entry name" value="Aldose_1-epimerase"/>
</dbReference>
<dbReference type="CDD" id="cd09019">
    <property type="entry name" value="galactose_mutarotase_like"/>
    <property type="match status" value="1"/>
</dbReference>
<protein>
    <recommendedName>
        <fullName evidence="5">Aldose 1-epimerase</fullName>
        <ecNumber evidence="5">5.1.3.3</ecNumber>
    </recommendedName>
</protein>
<dbReference type="Pfam" id="PF01263">
    <property type="entry name" value="Aldose_epim"/>
    <property type="match status" value="1"/>
</dbReference>
<evidence type="ECO:0000256" key="2">
    <source>
        <dbReference type="ARBA" id="ARBA00006206"/>
    </source>
</evidence>
<proteinExistence type="inferred from homology"/>
<accession>A0A6N9VG29</accession>
<dbReference type="PANTHER" id="PTHR10091">
    <property type="entry name" value="ALDOSE-1-EPIMERASE"/>
    <property type="match status" value="1"/>
</dbReference>
<dbReference type="GO" id="GO:0030246">
    <property type="term" value="F:carbohydrate binding"/>
    <property type="evidence" value="ECO:0007669"/>
    <property type="project" value="InterPro"/>
</dbReference>
<evidence type="ECO:0000256" key="5">
    <source>
        <dbReference type="PIRNR" id="PIRNR005096"/>
    </source>
</evidence>
<sequence length="346" mass="36571">MSTGAGTGTGTGSSTAAYAEDFGALADGSPVRRWTLERDGVRVRVLTYGAIVQSVEVPGRDGVRGAVALGLPEVAGYEEFSAPYFGAVVGRYANRIGGASFVLDGRTHRLTPNEGRVHLHGGLRGFDKRVWEAEAVPGGVRMSLVAEDGEEGYPGRLDFSVTYTLEPGGALRIGYRAVTDAPTVLNPTSHLYWNLAGALSGSALGQELRIAAGHFTPVDADAVPTGELAPVAGTRFDFRRGRAVEAGYDQNFVLDGDGGGDGNAGGFAAELYDPGTGRVLTVRTTEPGLQLYTADHFDGRPFVPCAGIALETQHFPDSPNRPEFPSTVLRPGEEFTSRTEYAFSVR</sequence>
<organism evidence="9 10">
    <name type="scientific">Streptomyces microflavus</name>
    <name type="common">Streptomyces lipmanii</name>
    <dbReference type="NCBI Taxonomy" id="1919"/>
    <lineage>
        <taxon>Bacteria</taxon>
        <taxon>Bacillati</taxon>
        <taxon>Actinomycetota</taxon>
        <taxon>Actinomycetes</taxon>
        <taxon>Kitasatosporales</taxon>
        <taxon>Streptomycetaceae</taxon>
        <taxon>Streptomyces</taxon>
    </lineage>
</organism>
<evidence type="ECO:0000256" key="1">
    <source>
        <dbReference type="ARBA" id="ARBA00005028"/>
    </source>
</evidence>
<dbReference type="GO" id="GO:0033499">
    <property type="term" value="P:galactose catabolic process via UDP-galactose, Leloir pathway"/>
    <property type="evidence" value="ECO:0007669"/>
    <property type="project" value="TreeGrafter"/>
</dbReference>
<dbReference type="EMBL" id="JAAGME010001088">
    <property type="protein sequence ID" value="NEB70565.1"/>
    <property type="molecule type" value="Genomic_DNA"/>
</dbReference>
<feature type="active site" description="Proton donor" evidence="6">
    <location>
        <position position="190"/>
    </location>
</feature>
<dbReference type="EC" id="5.1.3.3" evidence="5"/>
<dbReference type="InterPro" id="IPR008183">
    <property type="entry name" value="Aldose_1/G6P_1-epimerase"/>
</dbReference>
<evidence type="ECO:0000256" key="3">
    <source>
        <dbReference type="ARBA" id="ARBA00023235"/>
    </source>
</evidence>
<gene>
    <name evidence="9" type="ORF">G3I39_26405</name>
</gene>
<comment type="catalytic activity">
    <reaction evidence="5">
        <text>alpha-D-glucose = beta-D-glucose</text>
        <dbReference type="Rhea" id="RHEA:10264"/>
        <dbReference type="ChEBI" id="CHEBI:15903"/>
        <dbReference type="ChEBI" id="CHEBI:17925"/>
        <dbReference type="EC" id="5.1.3.3"/>
    </reaction>
</comment>
<dbReference type="SUPFAM" id="SSF74650">
    <property type="entry name" value="Galactose mutarotase-like"/>
    <property type="match status" value="1"/>
</dbReference>
<dbReference type="GO" id="GO:0005737">
    <property type="term" value="C:cytoplasm"/>
    <property type="evidence" value="ECO:0007669"/>
    <property type="project" value="TreeGrafter"/>
</dbReference>
<evidence type="ECO:0000256" key="6">
    <source>
        <dbReference type="PIRSR" id="PIRSR005096-1"/>
    </source>
</evidence>
<evidence type="ECO:0000313" key="9">
    <source>
        <dbReference type="EMBL" id="NEB70565.1"/>
    </source>
</evidence>
<evidence type="ECO:0000313" key="10">
    <source>
        <dbReference type="Proteomes" id="UP000471648"/>
    </source>
</evidence>
<comment type="similarity">
    <text evidence="2 5">Belongs to the aldose epimerase family.</text>
</comment>
<dbReference type="Gene3D" id="2.70.98.10">
    <property type="match status" value="1"/>
</dbReference>